<gene>
    <name evidence="2" type="ORF">CHS0354_018837</name>
</gene>
<dbReference type="Pfam" id="PF00094">
    <property type="entry name" value="VWD"/>
    <property type="match status" value="1"/>
</dbReference>
<dbReference type="InterPro" id="IPR001846">
    <property type="entry name" value="VWF_type-D"/>
</dbReference>
<evidence type="ECO:0000313" key="3">
    <source>
        <dbReference type="Proteomes" id="UP001195483"/>
    </source>
</evidence>
<protein>
    <recommendedName>
        <fullName evidence="1">VWFD domain-containing protein</fullName>
    </recommendedName>
</protein>
<organism evidence="2 3">
    <name type="scientific">Potamilus streckersoni</name>
    <dbReference type="NCBI Taxonomy" id="2493646"/>
    <lineage>
        <taxon>Eukaryota</taxon>
        <taxon>Metazoa</taxon>
        <taxon>Spiralia</taxon>
        <taxon>Lophotrochozoa</taxon>
        <taxon>Mollusca</taxon>
        <taxon>Bivalvia</taxon>
        <taxon>Autobranchia</taxon>
        <taxon>Heteroconchia</taxon>
        <taxon>Palaeoheterodonta</taxon>
        <taxon>Unionida</taxon>
        <taxon>Unionoidea</taxon>
        <taxon>Unionidae</taxon>
        <taxon>Ambleminae</taxon>
        <taxon>Lampsilini</taxon>
        <taxon>Potamilus</taxon>
    </lineage>
</organism>
<comment type="caution">
    <text evidence="2">The sequence shown here is derived from an EMBL/GenBank/DDBJ whole genome shotgun (WGS) entry which is preliminary data.</text>
</comment>
<reference evidence="2" key="3">
    <citation type="submission" date="2023-05" db="EMBL/GenBank/DDBJ databases">
        <authorList>
            <person name="Smith C.H."/>
        </authorList>
    </citation>
    <scope>NUCLEOTIDE SEQUENCE</scope>
    <source>
        <strain evidence="2">CHS0354</strain>
        <tissue evidence="2">Mantle</tissue>
    </source>
</reference>
<sequence length="138" mass="15617">MDYNKLITLPTGSKVNIANETYWVQTLNVTIYPSLTDPHETLGLCGNCDGNKLNDLTKRDGSLQHPYIASDWDYPTDFNQDWIAKDGENLFKAFNQATLSKWRAENISFCNCEKPMGLASIENRVTCSPGRFKACEEK</sequence>
<dbReference type="PROSITE" id="PS51233">
    <property type="entry name" value="VWFD"/>
    <property type="match status" value="1"/>
</dbReference>
<accession>A0AAE0SJE7</accession>
<name>A0AAE0SJE7_9BIVA</name>
<keyword evidence="3" id="KW-1185">Reference proteome</keyword>
<reference evidence="2" key="2">
    <citation type="journal article" date="2021" name="Genome Biol. Evol.">
        <title>Developing a high-quality reference genome for a parasitic bivalve with doubly uniparental inheritance (Bivalvia: Unionida).</title>
        <authorList>
            <person name="Smith C.H."/>
        </authorList>
    </citation>
    <scope>NUCLEOTIDE SEQUENCE</scope>
    <source>
        <strain evidence="2">CHS0354</strain>
        <tissue evidence="2">Mantle</tissue>
    </source>
</reference>
<feature type="domain" description="VWFD" evidence="1">
    <location>
        <begin position="1"/>
        <end position="90"/>
    </location>
</feature>
<proteinExistence type="predicted"/>
<dbReference type="EMBL" id="JAEAOA010001154">
    <property type="protein sequence ID" value="KAK3592570.1"/>
    <property type="molecule type" value="Genomic_DNA"/>
</dbReference>
<reference evidence="2" key="1">
    <citation type="journal article" date="2021" name="Genome Biol. Evol.">
        <title>A High-Quality Reference Genome for a Parasitic Bivalve with Doubly Uniparental Inheritance (Bivalvia: Unionida).</title>
        <authorList>
            <person name="Smith C.H."/>
        </authorList>
    </citation>
    <scope>NUCLEOTIDE SEQUENCE</scope>
    <source>
        <strain evidence="2">CHS0354</strain>
    </source>
</reference>
<dbReference type="Proteomes" id="UP001195483">
    <property type="component" value="Unassembled WGS sequence"/>
</dbReference>
<dbReference type="AlphaFoldDB" id="A0AAE0SJE7"/>
<evidence type="ECO:0000259" key="1">
    <source>
        <dbReference type="PROSITE" id="PS51233"/>
    </source>
</evidence>
<evidence type="ECO:0000313" key="2">
    <source>
        <dbReference type="EMBL" id="KAK3592570.1"/>
    </source>
</evidence>